<evidence type="ECO:0000259" key="7">
    <source>
        <dbReference type="Pfam" id="PF00482"/>
    </source>
</evidence>
<dbReference type="PANTHER" id="PTHR35007:SF2">
    <property type="entry name" value="PILUS ASSEMBLE PROTEIN"/>
    <property type="match status" value="1"/>
</dbReference>
<sequence>MNKYIRGFYYLFIKRNVLILRKLGKRINEIQFIFLLFILIIIFILLGSLLHLTSRSILLLIIVYFGAILHLPKILYENRIELLEKNIPKALYIMVISLESGRSIPEALQEVVKNNIKEVSDVFRKVLYLMENQKLTFEESISIVATIYDSKVLSMLSRIMIENKKYGGDLAESLKNLAKTLEDLQLYKRQLLSVTAQGLAIGFIILCGVMPAVGGLLGAYLLFITKSMGGMARTPPVSAEDIARGFEIIQLGTLMVGSLFSIPIYGFNIARMFLIAAITMTAGMGAYYIILKLAPSLFS</sequence>
<dbReference type="OrthoDB" id="60490at2157"/>
<comment type="caution">
    <text evidence="8">The sequence shown here is derived from an EMBL/GenBank/DDBJ whole genome shotgun (WGS) entry which is preliminary data.</text>
</comment>
<feature type="transmembrane region" description="Helical" evidence="6">
    <location>
        <begin position="242"/>
        <end position="265"/>
    </location>
</feature>
<keyword evidence="5 6" id="KW-0472">Membrane</keyword>
<feature type="transmembrane region" description="Helical" evidence="6">
    <location>
        <begin position="198"/>
        <end position="222"/>
    </location>
</feature>
<feature type="domain" description="Type II secretion system protein GspF" evidence="7">
    <location>
        <begin position="93"/>
        <end position="216"/>
    </location>
</feature>
<dbReference type="STRING" id="1069083.GCA_000371805_01275"/>
<keyword evidence="4 6" id="KW-1133">Transmembrane helix</keyword>
<dbReference type="Pfam" id="PF00482">
    <property type="entry name" value="T2SSF"/>
    <property type="match status" value="1"/>
</dbReference>
<gene>
    <name evidence="8" type="ORF">J422_06501</name>
</gene>
<dbReference type="EMBL" id="APMM01000052">
    <property type="protein sequence ID" value="ENN95715.1"/>
    <property type="molecule type" value="Genomic_DNA"/>
</dbReference>
<dbReference type="AlphaFoldDB" id="N6VPB2"/>
<evidence type="ECO:0000256" key="5">
    <source>
        <dbReference type="ARBA" id="ARBA00023136"/>
    </source>
</evidence>
<name>N6VPB2_9EURY</name>
<dbReference type="Proteomes" id="UP000053695">
    <property type="component" value="Unassembled WGS sequence"/>
</dbReference>
<accession>N6VPB2</accession>
<keyword evidence="2" id="KW-1003">Cell membrane</keyword>
<keyword evidence="3 6" id="KW-0812">Transmembrane</keyword>
<proteinExistence type="predicted"/>
<organism evidence="8 9">
    <name type="scientific">Methanocaldococcus villosus KIN24-T80</name>
    <dbReference type="NCBI Taxonomy" id="1069083"/>
    <lineage>
        <taxon>Archaea</taxon>
        <taxon>Methanobacteriati</taxon>
        <taxon>Methanobacteriota</taxon>
        <taxon>Methanomada group</taxon>
        <taxon>Methanococci</taxon>
        <taxon>Methanococcales</taxon>
        <taxon>Methanocaldococcaceae</taxon>
        <taxon>Methanocaldococcus</taxon>
    </lineage>
</organism>
<dbReference type="PANTHER" id="PTHR35007">
    <property type="entry name" value="INTEGRAL MEMBRANE PROTEIN-RELATED"/>
    <property type="match status" value="1"/>
</dbReference>
<feature type="transmembrane region" description="Helical" evidence="6">
    <location>
        <begin position="30"/>
        <end position="50"/>
    </location>
</feature>
<evidence type="ECO:0000256" key="3">
    <source>
        <dbReference type="ARBA" id="ARBA00022692"/>
    </source>
</evidence>
<evidence type="ECO:0000313" key="8">
    <source>
        <dbReference type="EMBL" id="ENN95715.1"/>
    </source>
</evidence>
<dbReference type="InterPro" id="IPR018076">
    <property type="entry name" value="T2SS_GspF_dom"/>
</dbReference>
<protein>
    <submittedName>
        <fullName evidence="8">Type II secretion system F domain-containing protein</fullName>
    </submittedName>
</protein>
<dbReference type="PATRIC" id="fig|1069083.5.peg.1265"/>
<keyword evidence="9" id="KW-1185">Reference proteome</keyword>
<feature type="transmembrane region" description="Helical" evidence="6">
    <location>
        <begin position="56"/>
        <end position="76"/>
    </location>
</feature>
<evidence type="ECO:0000256" key="6">
    <source>
        <dbReference type="SAM" id="Phobius"/>
    </source>
</evidence>
<evidence type="ECO:0000256" key="2">
    <source>
        <dbReference type="ARBA" id="ARBA00022475"/>
    </source>
</evidence>
<evidence type="ECO:0000256" key="4">
    <source>
        <dbReference type="ARBA" id="ARBA00022989"/>
    </source>
</evidence>
<dbReference type="RefSeq" id="WP_004593561.1">
    <property type="nucleotide sequence ID" value="NZ_APMM01000052.1"/>
</dbReference>
<evidence type="ECO:0000256" key="1">
    <source>
        <dbReference type="ARBA" id="ARBA00004651"/>
    </source>
</evidence>
<comment type="subcellular location">
    <subcellularLocation>
        <location evidence="1">Cell membrane</location>
        <topology evidence="1">Multi-pass membrane protein</topology>
    </subcellularLocation>
</comment>
<feature type="transmembrane region" description="Helical" evidence="6">
    <location>
        <begin position="272"/>
        <end position="290"/>
    </location>
</feature>
<evidence type="ECO:0000313" key="9">
    <source>
        <dbReference type="Proteomes" id="UP000053695"/>
    </source>
</evidence>
<dbReference type="GO" id="GO:0005886">
    <property type="term" value="C:plasma membrane"/>
    <property type="evidence" value="ECO:0007669"/>
    <property type="project" value="UniProtKB-SubCell"/>
</dbReference>
<reference evidence="8 9" key="1">
    <citation type="journal article" date="2013" name="Genome Announc.">
        <title>Draft Genome Sequence of a Highly Flagellated, Fast-Swimming Archaeon, Methanocaldococcus villosus Strain KIN24-T80 (DSM 22612).</title>
        <authorList>
            <person name="Thennarasu S."/>
            <person name="Polireddy D."/>
            <person name="Antony A."/>
            <person name="Yada M.R."/>
            <person name="Algarawi S."/>
            <person name="Sivakumar N."/>
        </authorList>
    </citation>
    <scope>NUCLEOTIDE SEQUENCE [LARGE SCALE GENOMIC DNA]</scope>
    <source>
        <strain evidence="8 9">KIN24-T80</strain>
    </source>
</reference>